<comment type="caution">
    <text evidence="3">The sequence shown here is derived from an EMBL/GenBank/DDBJ whole genome shotgun (WGS) entry which is preliminary data.</text>
</comment>
<dbReference type="Proteomes" id="UP000028549">
    <property type="component" value="Unassembled WGS sequence"/>
</dbReference>
<proteinExistence type="predicted"/>
<keyword evidence="1" id="KW-1133">Transmembrane helix</keyword>
<evidence type="ECO:0000313" key="3">
    <source>
        <dbReference type="EMBL" id="KEZ54372.1"/>
    </source>
</evidence>
<accession>A0A084H460</accession>
<organism evidence="3 4">
    <name type="scientific">Metabacillus indicus</name>
    <name type="common">Bacillus indicus</name>
    <dbReference type="NCBI Taxonomy" id="246786"/>
    <lineage>
        <taxon>Bacteria</taxon>
        <taxon>Bacillati</taxon>
        <taxon>Bacillota</taxon>
        <taxon>Bacilli</taxon>
        <taxon>Bacillales</taxon>
        <taxon>Bacillaceae</taxon>
        <taxon>Metabacillus</taxon>
    </lineage>
</organism>
<name>A0A084H460_METID</name>
<keyword evidence="4" id="KW-1185">Reference proteome</keyword>
<sequence>MRHTMFLFLIALLLTGVSPHVQHHPVKTPAFDVEEHVQLFSADKAEYEKMPFSMDQSESSLVPVFLAAAVIAALSASAGLLKKFLLSVFYQSSYYGHTSLRP</sequence>
<evidence type="ECO:0000313" key="4">
    <source>
        <dbReference type="Proteomes" id="UP000028549"/>
    </source>
</evidence>
<keyword evidence="2" id="KW-0732">Signal</keyword>
<feature type="chain" id="PRO_5001776230" evidence="2">
    <location>
        <begin position="24"/>
        <end position="102"/>
    </location>
</feature>
<evidence type="ECO:0000256" key="1">
    <source>
        <dbReference type="SAM" id="Phobius"/>
    </source>
</evidence>
<reference evidence="3 4" key="1">
    <citation type="journal article" date="2005" name="Int. J. Syst. Evol. Microbiol.">
        <title>Bacillus cibi sp. nov., isolated from jeotgal, a traditional Korean fermented seafood.</title>
        <authorList>
            <person name="Yoon J.H."/>
            <person name="Lee C.H."/>
            <person name="Oh T.K."/>
        </authorList>
    </citation>
    <scope>NUCLEOTIDE SEQUENCE [LARGE SCALE GENOMIC DNA]</scope>
    <source>
        <strain evidence="3 4">DSM 16189</strain>
    </source>
</reference>
<dbReference type="RefSeq" id="WP_029565677.1">
    <property type="nucleotide sequence ID" value="NZ_CP176757.1"/>
</dbReference>
<dbReference type="AlphaFoldDB" id="A0A084H460"/>
<gene>
    <name evidence="3" type="ORF">GS18_0205480</name>
</gene>
<feature type="transmembrane region" description="Helical" evidence="1">
    <location>
        <begin position="60"/>
        <end position="81"/>
    </location>
</feature>
<keyword evidence="1" id="KW-0472">Membrane</keyword>
<keyword evidence="1" id="KW-0812">Transmembrane</keyword>
<dbReference type="EMBL" id="JNVC02000001">
    <property type="protein sequence ID" value="KEZ54372.1"/>
    <property type="molecule type" value="Genomic_DNA"/>
</dbReference>
<evidence type="ECO:0000256" key="2">
    <source>
        <dbReference type="SAM" id="SignalP"/>
    </source>
</evidence>
<protein>
    <submittedName>
        <fullName evidence="3">Uncharacterized protein</fullName>
    </submittedName>
</protein>
<feature type="signal peptide" evidence="2">
    <location>
        <begin position="1"/>
        <end position="23"/>
    </location>
</feature>